<keyword evidence="3" id="KW-0597">Phosphoprotein</keyword>
<dbReference type="PRINTS" id="PR00344">
    <property type="entry name" value="BCTRLSENSOR"/>
</dbReference>
<dbReference type="STRING" id="54.SAMN02745121_05495"/>
<dbReference type="Pfam" id="PF02518">
    <property type="entry name" value="HATPase_c"/>
    <property type="match status" value="1"/>
</dbReference>
<dbReference type="GO" id="GO:0009927">
    <property type="term" value="F:histidine phosphotransfer kinase activity"/>
    <property type="evidence" value="ECO:0007669"/>
    <property type="project" value="TreeGrafter"/>
</dbReference>
<evidence type="ECO:0000259" key="7">
    <source>
        <dbReference type="PROSITE" id="PS50109"/>
    </source>
</evidence>
<keyword evidence="5 8" id="KW-0418">Kinase</keyword>
<proteinExistence type="predicted"/>
<dbReference type="FunFam" id="3.30.565.10:FF:000010">
    <property type="entry name" value="Sensor histidine kinase RcsC"/>
    <property type="match status" value="1"/>
</dbReference>
<reference evidence="9" key="1">
    <citation type="submission" date="2016-10" db="EMBL/GenBank/DDBJ databases">
        <authorList>
            <person name="Varghese N."/>
            <person name="Submissions S."/>
        </authorList>
    </citation>
    <scope>NUCLEOTIDE SEQUENCE [LARGE SCALE GENOMIC DNA]</scope>
    <source>
        <strain evidence="9">ATCC 25963</strain>
    </source>
</reference>
<feature type="transmembrane region" description="Helical" evidence="6">
    <location>
        <begin position="173"/>
        <end position="195"/>
    </location>
</feature>
<keyword evidence="6" id="KW-0812">Transmembrane</keyword>
<dbReference type="CDD" id="cd00082">
    <property type="entry name" value="HisKA"/>
    <property type="match status" value="1"/>
</dbReference>
<dbReference type="EMBL" id="FOMX01000019">
    <property type="protein sequence ID" value="SFE77617.1"/>
    <property type="molecule type" value="Genomic_DNA"/>
</dbReference>
<feature type="transmembrane region" description="Helical" evidence="6">
    <location>
        <begin position="117"/>
        <end position="135"/>
    </location>
</feature>
<feature type="transmembrane region" description="Helical" evidence="6">
    <location>
        <begin position="142"/>
        <end position="161"/>
    </location>
</feature>
<dbReference type="SUPFAM" id="SSF55874">
    <property type="entry name" value="ATPase domain of HSP90 chaperone/DNA topoisomerase II/histidine kinase"/>
    <property type="match status" value="1"/>
</dbReference>
<feature type="transmembrane region" description="Helical" evidence="6">
    <location>
        <begin position="62"/>
        <end position="85"/>
    </location>
</feature>
<evidence type="ECO:0000313" key="8">
    <source>
        <dbReference type="EMBL" id="SFE77617.1"/>
    </source>
</evidence>
<dbReference type="Gene3D" id="1.10.287.130">
    <property type="match status" value="1"/>
</dbReference>
<accession>A0A1I2DAR1</accession>
<gene>
    <name evidence="8" type="ORF">SAMN02745121_05495</name>
</gene>
<dbReference type="AlphaFoldDB" id="A0A1I2DAR1"/>
<evidence type="ECO:0000256" key="6">
    <source>
        <dbReference type="SAM" id="Phobius"/>
    </source>
</evidence>
<feature type="transmembrane region" description="Helical" evidence="6">
    <location>
        <begin position="92"/>
        <end position="111"/>
    </location>
</feature>
<evidence type="ECO:0000256" key="5">
    <source>
        <dbReference type="ARBA" id="ARBA00022777"/>
    </source>
</evidence>
<organism evidence="8 9">
    <name type="scientific">Nannocystis exedens</name>
    <dbReference type="NCBI Taxonomy" id="54"/>
    <lineage>
        <taxon>Bacteria</taxon>
        <taxon>Pseudomonadati</taxon>
        <taxon>Myxococcota</taxon>
        <taxon>Polyangia</taxon>
        <taxon>Nannocystales</taxon>
        <taxon>Nannocystaceae</taxon>
        <taxon>Nannocystis</taxon>
    </lineage>
</organism>
<dbReference type="RefSeq" id="WP_096328725.1">
    <property type="nucleotide sequence ID" value="NZ_FOMX01000019.1"/>
</dbReference>
<dbReference type="SMART" id="SM00387">
    <property type="entry name" value="HATPase_c"/>
    <property type="match status" value="1"/>
</dbReference>
<keyword evidence="4" id="KW-0808">Transferase</keyword>
<name>A0A1I2DAR1_9BACT</name>
<evidence type="ECO:0000256" key="4">
    <source>
        <dbReference type="ARBA" id="ARBA00022679"/>
    </source>
</evidence>
<sequence length="478" mass="51216">MAERQPTWSSRLIALLERGLPPALLEDHEMRRRALLIEGTAWLVVLACALTVPVIAGTTTGLGRITSLAADIGTLLLTLVGPWLLRRRGTPAAAGHWITGCVFAGTVYAVSTTGAFASPYWILLAIVPFLAAQMAGRSAGHLWGAICLVGVGALFVADRFADVLPQFHDPDNFASTTAIYGAMTILAVHGLSHLADLAKDEAIARAEAAAVRLEHADLEVERARILAQQAVAANSAKSAFMATMSHELRTPLNAVIGYAEMLVEDADAQGLSDMRDDLVKIVGASQHLLGLIDDVLDLSRVEAAKLDLRRERFAAEEVAREVTEALQPLARTRGNLLEVRAPPAPLFALLDRGRLRQILINLVGNALKFTARGRVTVHVRGEEIGPARFVVFAVEDTGIGIREGDHRRIFEPFTQVDSSPRRRYEGTGLGLALCKNLVEMMGGSIAVRSDFGHGSVFTVKLPAEPPARAEPAAPAAAC</sequence>
<dbReference type="GO" id="GO:0005886">
    <property type="term" value="C:plasma membrane"/>
    <property type="evidence" value="ECO:0007669"/>
    <property type="project" value="TreeGrafter"/>
</dbReference>
<protein>
    <recommendedName>
        <fullName evidence="2">histidine kinase</fullName>
        <ecNumber evidence="2">2.7.13.3</ecNumber>
    </recommendedName>
</protein>
<keyword evidence="6" id="KW-0472">Membrane</keyword>
<evidence type="ECO:0000256" key="3">
    <source>
        <dbReference type="ARBA" id="ARBA00022553"/>
    </source>
</evidence>
<dbReference type="Pfam" id="PF00512">
    <property type="entry name" value="HisKA"/>
    <property type="match status" value="1"/>
</dbReference>
<dbReference type="GO" id="GO:0000155">
    <property type="term" value="F:phosphorelay sensor kinase activity"/>
    <property type="evidence" value="ECO:0007669"/>
    <property type="project" value="InterPro"/>
</dbReference>
<evidence type="ECO:0000256" key="2">
    <source>
        <dbReference type="ARBA" id="ARBA00012438"/>
    </source>
</evidence>
<evidence type="ECO:0000313" key="9">
    <source>
        <dbReference type="Proteomes" id="UP000199400"/>
    </source>
</evidence>
<dbReference type="OrthoDB" id="7318144at2"/>
<dbReference type="Proteomes" id="UP000199400">
    <property type="component" value="Unassembled WGS sequence"/>
</dbReference>
<keyword evidence="9" id="KW-1185">Reference proteome</keyword>
<dbReference type="Gene3D" id="3.30.565.10">
    <property type="entry name" value="Histidine kinase-like ATPase, C-terminal domain"/>
    <property type="match status" value="1"/>
</dbReference>
<dbReference type="CDD" id="cd16922">
    <property type="entry name" value="HATPase_EvgS-ArcB-TorS-like"/>
    <property type="match status" value="1"/>
</dbReference>
<dbReference type="InterPro" id="IPR004358">
    <property type="entry name" value="Sig_transdc_His_kin-like_C"/>
</dbReference>
<dbReference type="InterPro" id="IPR003594">
    <property type="entry name" value="HATPase_dom"/>
</dbReference>
<feature type="transmembrane region" description="Helical" evidence="6">
    <location>
        <begin position="35"/>
        <end position="56"/>
    </location>
</feature>
<dbReference type="InterPro" id="IPR003661">
    <property type="entry name" value="HisK_dim/P_dom"/>
</dbReference>
<dbReference type="SUPFAM" id="SSF47384">
    <property type="entry name" value="Homodimeric domain of signal transducing histidine kinase"/>
    <property type="match status" value="1"/>
</dbReference>
<comment type="catalytic activity">
    <reaction evidence="1">
        <text>ATP + protein L-histidine = ADP + protein N-phospho-L-histidine.</text>
        <dbReference type="EC" id="2.7.13.3"/>
    </reaction>
</comment>
<keyword evidence="6" id="KW-1133">Transmembrane helix</keyword>
<dbReference type="InterPro" id="IPR036890">
    <property type="entry name" value="HATPase_C_sf"/>
</dbReference>
<dbReference type="InterPro" id="IPR036097">
    <property type="entry name" value="HisK_dim/P_sf"/>
</dbReference>
<dbReference type="SMART" id="SM00388">
    <property type="entry name" value="HisKA"/>
    <property type="match status" value="1"/>
</dbReference>
<evidence type="ECO:0000256" key="1">
    <source>
        <dbReference type="ARBA" id="ARBA00000085"/>
    </source>
</evidence>
<dbReference type="PROSITE" id="PS50109">
    <property type="entry name" value="HIS_KIN"/>
    <property type="match status" value="1"/>
</dbReference>
<feature type="domain" description="Histidine kinase" evidence="7">
    <location>
        <begin position="243"/>
        <end position="465"/>
    </location>
</feature>
<dbReference type="EC" id="2.7.13.3" evidence="2"/>
<dbReference type="PANTHER" id="PTHR43047:SF72">
    <property type="entry name" value="OSMOSENSING HISTIDINE PROTEIN KINASE SLN1"/>
    <property type="match status" value="1"/>
</dbReference>
<dbReference type="PANTHER" id="PTHR43047">
    <property type="entry name" value="TWO-COMPONENT HISTIDINE PROTEIN KINASE"/>
    <property type="match status" value="1"/>
</dbReference>
<dbReference type="InterPro" id="IPR005467">
    <property type="entry name" value="His_kinase_dom"/>
</dbReference>